<dbReference type="AlphaFoldDB" id="A0A7S1WUF4"/>
<keyword evidence="1" id="KW-1133">Transmembrane helix</keyword>
<keyword evidence="1" id="KW-0472">Membrane</keyword>
<feature type="transmembrane region" description="Helical" evidence="1">
    <location>
        <begin position="33"/>
        <end position="54"/>
    </location>
</feature>
<keyword evidence="1" id="KW-0812">Transmembrane</keyword>
<dbReference type="EMBL" id="HBGE01107259">
    <property type="protein sequence ID" value="CAD9187200.1"/>
    <property type="molecule type" value="Transcribed_RNA"/>
</dbReference>
<reference evidence="2" key="1">
    <citation type="submission" date="2021-01" db="EMBL/GenBank/DDBJ databases">
        <authorList>
            <person name="Corre E."/>
            <person name="Pelletier E."/>
            <person name="Niang G."/>
            <person name="Scheremetjew M."/>
            <person name="Finn R."/>
            <person name="Kale V."/>
            <person name="Holt S."/>
            <person name="Cochrane G."/>
            <person name="Meng A."/>
            <person name="Brown T."/>
            <person name="Cohen L."/>
        </authorList>
    </citation>
    <scope>NUCLEOTIDE SEQUENCE</scope>
    <source>
        <strain evidence="2">OF101</strain>
    </source>
</reference>
<organism evidence="2">
    <name type="scientific">Alexandrium catenella</name>
    <name type="common">Red tide dinoflagellate</name>
    <name type="synonym">Gonyaulax catenella</name>
    <dbReference type="NCBI Taxonomy" id="2925"/>
    <lineage>
        <taxon>Eukaryota</taxon>
        <taxon>Sar</taxon>
        <taxon>Alveolata</taxon>
        <taxon>Dinophyceae</taxon>
        <taxon>Gonyaulacales</taxon>
        <taxon>Pyrocystaceae</taxon>
        <taxon>Alexandrium</taxon>
    </lineage>
</organism>
<name>A0A7S1WUF4_ALECA</name>
<protein>
    <submittedName>
        <fullName evidence="2">Uncharacterized protein</fullName>
    </submittedName>
</protein>
<proteinExistence type="predicted"/>
<evidence type="ECO:0000256" key="1">
    <source>
        <dbReference type="SAM" id="Phobius"/>
    </source>
</evidence>
<evidence type="ECO:0000313" key="2">
    <source>
        <dbReference type="EMBL" id="CAD9187200.1"/>
    </source>
</evidence>
<accession>A0A7S1WUF4</accession>
<gene>
    <name evidence="2" type="ORF">ACAT0790_LOCUS63974</name>
</gene>
<sequence>MGARSGLALGRAGSQKEEAAAPWVAATVAEARLVARLVLAANAFILALFPLIAIDKLILKGAYRLPFVQKFPLGSWVAGAAMPRLAELPLDTSLNPSLEVVELLIGWLQWVYVLQTARKPSSARPPAWLQEPGRGFVGSLALGGGMREAGNLGKRD</sequence>